<proteinExistence type="inferred from homology"/>
<dbReference type="GO" id="GO:0016887">
    <property type="term" value="F:ATP hydrolysis activity"/>
    <property type="evidence" value="ECO:0007669"/>
    <property type="project" value="InterPro"/>
</dbReference>
<keyword evidence="11" id="KW-1185">Reference proteome</keyword>
<evidence type="ECO:0000313" key="11">
    <source>
        <dbReference type="Proteomes" id="UP000289184"/>
    </source>
</evidence>
<reference evidence="10 11" key="1">
    <citation type="submission" date="2018-07" db="EMBL/GenBank/DDBJ databases">
        <authorList>
            <person name="Peeters C."/>
        </authorList>
    </citation>
    <scope>NUCLEOTIDE SEQUENCE [LARGE SCALE GENOMIC DNA]</scope>
    <source>
        <strain evidence="10 11">LMG 3411</strain>
    </source>
</reference>
<evidence type="ECO:0000256" key="2">
    <source>
        <dbReference type="ARBA" id="ARBA00005417"/>
    </source>
</evidence>
<keyword evidence="4" id="KW-1003">Cell membrane</keyword>
<dbReference type="PANTHER" id="PTHR43166">
    <property type="entry name" value="AMINO ACID IMPORT ATP-BINDING PROTEIN"/>
    <property type="match status" value="1"/>
</dbReference>
<dbReference type="GO" id="GO:0015424">
    <property type="term" value="F:ABC-type amino acid transporter activity"/>
    <property type="evidence" value="ECO:0007669"/>
    <property type="project" value="InterPro"/>
</dbReference>
<sequence length="290" mass="31382">MSIIDFEARAASCATAAPQPTPLVSLRDVHLAFGETEVLKGIDVEVKQGQAVSIIGPSGSGKSTILRCITGLLRPQRGAIEVGGVRVDGLRTESELIGLRRRVGFVFQQYNLFPHLSVLQNLVISPVKVGGEPRARAEARARELLAKVRMEHKESAYPGELSGGQQQRVAIARALALRPELILFDEVTSALDPEMVGEVLTVIRDLVQDGLTCMLVTHEMRFAEEVSDTVYFTEAGRIVESGSPARLFGAPASERTRAFLQRASGASAPRKGAPDPIETYLTFDPLRLAV</sequence>
<dbReference type="PANTHER" id="PTHR43166:SF9">
    <property type="entry name" value="GLUTAMATE_ASPARTATE IMPORT ATP-BINDING PROTEIN GLTL"/>
    <property type="match status" value="1"/>
</dbReference>
<dbReference type="InterPro" id="IPR003593">
    <property type="entry name" value="AAA+_ATPase"/>
</dbReference>
<keyword evidence="10" id="KW-0378">Hydrolase</keyword>
<evidence type="ECO:0000256" key="8">
    <source>
        <dbReference type="ARBA" id="ARBA00023136"/>
    </source>
</evidence>
<evidence type="ECO:0000259" key="9">
    <source>
        <dbReference type="PROSITE" id="PS50893"/>
    </source>
</evidence>
<dbReference type="GO" id="GO:0005886">
    <property type="term" value="C:plasma membrane"/>
    <property type="evidence" value="ECO:0007669"/>
    <property type="project" value="UniProtKB-SubCell"/>
</dbReference>
<comment type="subcellular location">
    <subcellularLocation>
        <location evidence="1">Cell membrane</location>
        <topology evidence="1">Peripheral membrane protein</topology>
    </subcellularLocation>
</comment>
<keyword evidence="3" id="KW-0813">Transport</keyword>
<dbReference type="OrthoDB" id="9802264at2"/>
<dbReference type="Gene3D" id="3.40.50.300">
    <property type="entry name" value="P-loop containing nucleotide triphosphate hydrolases"/>
    <property type="match status" value="1"/>
</dbReference>
<organism evidence="10 11">
    <name type="scientific">Achromobacter agilis</name>
    <dbReference type="NCBI Taxonomy" id="1353888"/>
    <lineage>
        <taxon>Bacteria</taxon>
        <taxon>Pseudomonadati</taxon>
        <taxon>Pseudomonadota</taxon>
        <taxon>Betaproteobacteria</taxon>
        <taxon>Burkholderiales</taxon>
        <taxon>Alcaligenaceae</taxon>
        <taxon>Achromobacter</taxon>
    </lineage>
</organism>
<dbReference type="EC" id="3.6.3.-" evidence="10"/>
<dbReference type="PIRSF" id="PIRSF039085">
    <property type="entry name" value="ABC_ATPase_HisP"/>
    <property type="match status" value="1"/>
</dbReference>
<name>A0A446CJ05_9BURK</name>
<evidence type="ECO:0000256" key="6">
    <source>
        <dbReference type="ARBA" id="ARBA00022840"/>
    </source>
</evidence>
<evidence type="ECO:0000256" key="5">
    <source>
        <dbReference type="ARBA" id="ARBA00022741"/>
    </source>
</evidence>
<dbReference type="Proteomes" id="UP000289184">
    <property type="component" value="Unassembled WGS sequence"/>
</dbReference>
<dbReference type="GO" id="GO:0005524">
    <property type="term" value="F:ATP binding"/>
    <property type="evidence" value="ECO:0007669"/>
    <property type="project" value="UniProtKB-KW"/>
</dbReference>
<feature type="domain" description="ABC transporter" evidence="9">
    <location>
        <begin position="24"/>
        <end position="260"/>
    </location>
</feature>
<dbReference type="PROSITE" id="PS00211">
    <property type="entry name" value="ABC_TRANSPORTER_1"/>
    <property type="match status" value="1"/>
</dbReference>
<evidence type="ECO:0000256" key="1">
    <source>
        <dbReference type="ARBA" id="ARBA00004202"/>
    </source>
</evidence>
<dbReference type="PROSITE" id="PS50893">
    <property type="entry name" value="ABC_TRANSPORTER_2"/>
    <property type="match status" value="1"/>
</dbReference>
<evidence type="ECO:0000256" key="7">
    <source>
        <dbReference type="ARBA" id="ARBA00022970"/>
    </source>
</evidence>
<accession>A0A446CJ05</accession>
<dbReference type="InterPro" id="IPR050086">
    <property type="entry name" value="MetN_ABC_transporter-like"/>
</dbReference>
<dbReference type="InterPro" id="IPR017871">
    <property type="entry name" value="ABC_transporter-like_CS"/>
</dbReference>
<dbReference type="SMART" id="SM00382">
    <property type="entry name" value="AAA"/>
    <property type="match status" value="1"/>
</dbReference>
<keyword evidence="8" id="KW-0472">Membrane</keyword>
<dbReference type="InterPro" id="IPR030679">
    <property type="entry name" value="ABC_ATPase_HisP-typ"/>
</dbReference>
<evidence type="ECO:0000256" key="4">
    <source>
        <dbReference type="ARBA" id="ARBA00022475"/>
    </source>
</evidence>
<dbReference type="AlphaFoldDB" id="A0A446CJ05"/>
<keyword evidence="6 10" id="KW-0067">ATP-binding</keyword>
<dbReference type="InterPro" id="IPR003439">
    <property type="entry name" value="ABC_transporter-like_ATP-bd"/>
</dbReference>
<evidence type="ECO:0000256" key="3">
    <source>
        <dbReference type="ARBA" id="ARBA00022448"/>
    </source>
</evidence>
<gene>
    <name evidence="10" type="primary">tcyC_1</name>
    <name evidence="10" type="ORF">AGI3411_03281</name>
</gene>
<keyword evidence="5" id="KW-0547">Nucleotide-binding</keyword>
<protein>
    <submittedName>
        <fullName evidence="10">L-cystine import ATP-binding protein TcyC</fullName>
        <ecNumber evidence="10">3.6.3.-</ecNumber>
    </submittedName>
</protein>
<dbReference type="SUPFAM" id="SSF52540">
    <property type="entry name" value="P-loop containing nucleoside triphosphate hydrolases"/>
    <property type="match status" value="1"/>
</dbReference>
<dbReference type="Pfam" id="PF00005">
    <property type="entry name" value="ABC_tran"/>
    <property type="match status" value="1"/>
</dbReference>
<keyword evidence="7" id="KW-0029">Amino-acid transport</keyword>
<dbReference type="InterPro" id="IPR027417">
    <property type="entry name" value="P-loop_NTPase"/>
</dbReference>
<comment type="similarity">
    <text evidence="2">Belongs to the ABC transporter superfamily.</text>
</comment>
<dbReference type="EMBL" id="UFQB01000013">
    <property type="protein sequence ID" value="SSW67798.1"/>
    <property type="molecule type" value="Genomic_DNA"/>
</dbReference>
<dbReference type="RefSeq" id="WP_129528450.1">
    <property type="nucleotide sequence ID" value="NZ_UFQB01000013.1"/>
</dbReference>
<evidence type="ECO:0000313" key="10">
    <source>
        <dbReference type="EMBL" id="SSW67798.1"/>
    </source>
</evidence>